<comment type="caution">
    <text evidence="1">The sequence shown here is derived from an EMBL/GenBank/DDBJ whole genome shotgun (WGS) entry which is preliminary data.</text>
</comment>
<sequence>MEEDDDMFSDDDTPSDIDFSILTMRWRQLTLFQDDLFLGMQGMNIGITDATITGWEYELLREYNEREKTPLDLATHVSAFSQMWLFAVYEVMRIWKDRIYQYNKWYGSGGVDTAISNLGPEDELNFTKEVKRRQLTRYRDDEEFRKKVDGEWAQFKPAFQMVELLRMNLAKHAAPGKDSMLTPAPGYGRINYICGAMDFEVVDKNGDFYFLNRRDIANALREAFLAIKT</sequence>
<evidence type="ECO:0000313" key="2">
    <source>
        <dbReference type="Proteomes" id="UP000182229"/>
    </source>
</evidence>
<organism evidence="1 2">
    <name type="scientific">Cystobacter ferrugineus</name>
    <dbReference type="NCBI Taxonomy" id="83449"/>
    <lineage>
        <taxon>Bacteria</taxon>
        <taxon>Pseudomonadati</taxon>
        <taxon>Myxococcota</taxon>
        <taxon>Myxococcia</taxon>
        <taxon>Myxococcales</taxon>
        <taxon>Cystobacterineae</taxon>
        <taxon>Archangiaceae</taxon>
        <taxon>Cystobacter</taxon>
    </lineage>
</organism>
<dbReference type="RefSeq" id="WP_071895838.1">
    <property type="nucleotide sequence ID" value="NZ_MPIN01000001.1"/>
</dbReference>
<dbReference type="EMBL" id="MPIN01000001">
    <property type="protein sequence ID" value="OJH41769.1"/>
    <property type="molecule type" value="Genomic_DNA"/>
</dbReference>
<reference evidence="2" key="1">
    <citation type="submission" date="2016-11" db="EMBL/GenBank/DDBJ databases">
        <authorList>
            <person name="Shukria A."/>
            <person name="Stevens D.C."/>
        </authorList>
    </citation>
    <scope>NUCLEOTIDE SEQUENCE [LARGE SCALE GENOMIC DNA]</scope>
    <source>
        <strain evidence="2">Cbfe23</strain>
    </source>
</reference>
<dbReference type="OrthoDB" id="1550686at2"/>
<name>A0A1L9BHR6_9BACT</name>
<accession>A0A1L9BHR6</accession>
<keyword evidence="2" id="KW-1185">Reference proteome</keyword>
<proteinExistence type="predicted"/>
<dbReference type="Proteomes" id="UP000182229">
    <property type="component" value="Unassembled WGS sequence"/>
</dbReference>
<dbReference type="AlphaFoldDB" id="A0A1L9BHR6"/>
<evidence type="ECO:0000313" key="1">
    <source>
        <dbReference type="EMBL" id="OJH41769.1"/>
    </source>
</evidence>
<protein>
    <submittedName>
        <fullName evidence="1">Uncharacterized protein</fullName>
    </submittedName>
</protein>
<gene>
    <name evidence="1" type="ORF">BON30_00570</name>
</gene>
<reference evidence="1 2" key="2">
    <citation type="submission" date="2016-12" db="EMBL/GenBank/DDBJ databases">
        <title>Draft Genome Sequence of Cystobacter ferrugineus Strain Cbfe23.</title>
        <authorList>
            <person name="Akbar S."/>
            <person name="Dowd S.E."/>
            <person name="Stevens D.C."/>
        </authorList>
    </citation>
    <scope>NUCLEOTIDE SEQUENCE [LARGE SCALE GENOMIC DNA]</scope>
    <source>
        <strain evidence="1 2">Cbfe23</strain>
    </source>
</reference>